<dbReference type="PANTHER" id="PTHR11117:SF6">
    <property type="entry name" value="SYNTHETASE SUBUNIT ALPHA, PUTATIVE (AFU_ORTHOLOGUE AFUA_1G10830)-RELATED"/>
    <property type="match status" value="1"/>
</dbReference>
<dbReference type="Proteomes" id="UP000800092">
    <property type="component" value="Unassembled WGS sequence"/>
</dbReference>
<dbReference type="FunFam" id="3.40.50.720:FF:000340">
    <property type="entry name" value="Succinyl-CoA synthetase subunit alpha"/>
    <property type="match status" value="1"/>
</dbReference>
<proteinExistence type="predicted"/>
<keyword evidence="4" id="KW-1185">Reference proteome</keyword>
<dbReference type="GO" id="GO:0005739">
    <property type="term" value="C:mitochondrion"/>
    <property type="evidence" value="ECO:0007669"/>
    <property type="project" value="TreeGrafter"/>
</dbReference>
<protein>
    <recommendedName>
        <fullName evidence="2">CoA-binding domain-containing protein</fullName>
    </recommendedName>
</protein>
<reference evidence="3" key="1">
    <citation type="journal article" date="2020" name="Stud. Mycol.">
        <title>101 Dothideomycetes genomes: a test case for predicting lifestyles and emergence of pathogens.</title>
        <authorList>
            <person name="Haridas S."/>
            <person name="Albert R."/>
            <person name="Binder M."/>
            <person name="Bloem J."/>
            <person name="Labutti K."/>
            <person name="Salamov A."/>
            <person name="Andreopoulos B."/>
            <person name="Baker S."/>
            <person name="Barry K."/>
            <person name="Bills G."/>
            <person name="Bluhm B."/>
            <person name="Cannon C."/>
            <person name="Castanera R."/>
            <person name="Culley D."/>
            <person name="Daum C."/>
            <person name="Ezra D."/>
            <person name="Gonzalez J."/>
            <person name="Henrissat B."/>
            <person name="Kuo A."/>
            <person name="Liang C."/>
            <person name="Lipzen A."/>
            <person name="Lutzoni F."/>
            <person name="Magnuson J."/>
            <person name="Mondo S."/>
            <person name="Nolan M."/>
            <person name="Ohm R."/>
            <person name="Pangilinan J."/>
            <person name="Park H.-J."/>
            <person name="Ramirez L."/>
            <person name="Alfaro M."/>
            <person name="Sun H."/>
            <person name="Tritt A."/>
            <person name="Yoshinaga Y."/>
            <person name="Zwiers L.-H."/>
            <person name="Turgeon B."/>
            <person name="Goodwin S."/>
            <person name="Spatafora J."/>
            <person name="Crous P."/>
            <person name="Grigoriev I."/>
        </authorList>
    </citation>
    <scope>NUCLEOTIDE SEQUENCE</scope>
    <source>
        <strain evidence="3">Tuck. ex Michener</strain>
    </source>
</reference>
<dbReference type="PRINTS" id="PR01798">
    <property type="entry name" value="SCOASYNTHASE"/>
</dbReference>
<evidence type="ECO:0000313" key="3">
    <source>
        <dbReference type="EMBL" id="KAF2232712.1"/>
    </source>
</evidence>
<dbReference type="InterPro" id="IPR003781">
    <property type="entry name" value="CoA-bd"/>
</dbReference>
<dbReference type="SUPFAM" id="SSF52210">
    <property type="entry name" value="Succinyl-CoA synthetase domains"/>
    <property type="match status" value="2"/>
</dbReference>
<dbReference type="InterPro" id="IPR016102">
    <property type="entry name" value="Succinyl-CoA_synth-like"/>
</dbReference>
<dbReference type="EMBL" id="ML991813">
    <property type="protein sequence ID" value="KAF2232712.1"/>
    <property type="molecule type" value="Genomic_DNA"/>
</dbReference>
<evidence type="ECO:0000313" key="4">
    <source>
        <dbReference type="Proteomes" id="UP000800092"/>
    </source>
</evidence>
<evidence type="ECO:0000256" key="1">
    <source>
        <dbReference type="SAM" id="MobiDB-lite"/>
    </source>
</evidence>
<dbReference type="GO" id="GO:0009361">
    <property type="term" value="C:succinate-CoA ligase complex (ADP-forming)"/>
    <property type="evidence" value="ECO:0007669"/>
    <property type="project" value="TreeGrafter"/>
</dbReference>
<dbReference type="SUPFAM" id="SSF51735">
    <property type="entry name" value="NAD(P)-binding Rossmann-fold domains"/>
    <property type="match status" value="1"/>
</dbReference>
<dbReference type="GO" id="GO:0004776">
    <property type="term" value="F:succinate-CoA ligase (GDP-forming) activity"/>
    <property type="evidence" value="ECO:0007669"/>
    <property type="project" value="TreeGrafter"/>
</dbReference>
<sequence length="707" mass="76254">MPSLRLPIRSRTLNVSCCKIKSLNFPRTFSSRGPSYSYAETVQNLKIGNDTRVIFQGFTGRQATQNAQQSLEWGTKIVGGVTPGRDGEHLGLPVLPNVKVAKEQLKPDATGIFVAAQFAAKAIEEAIEAEIPLIAAVAEHIPLHDILRISSMLATQSKSRFVGANSPGIISSIGRCRIGFQPLPTFSPGHVGIAAKSGTLSYEAVASLTRAGVGQSLCIGIGGDTVSGTSITDALKVFESDDDTHGIVLIGEIGGEAEIEAANWIAEYHRRTSTPKPIAALIAGFQAPSSRVMGHAGAWLAPGEPSAEDKRRQLEQVRATIVDHPAKFGQTMNTLLSGGRLGGINSRTFSGSQQQRGLHTLRKSSDSVRQKSLGNRRSVPGRFQSRSLIISSNAAKKMIHDKGYHASNSTSSNEKSAMIAVTISRARRCPCIYASPGSEWRETRSFPVNYGQGPDRQTLKALLEHTGFEMATSAFRIEFNTLINDLFHIFKSLEAVSLELVVTRSPSNDADHSGLHVIPERFVFDDAAINSAQRQTHLLEARDMTIPEYQPVELEASKHGIVYVKLTPEDPSANIGTLVNGAGLAMNTVDALAHRGGRPANFLDTGGKATAETVKKSFEAVLADERVKVIFVNIFGGLTLCNMIADGVMLAFKELGERMRVPVVVRLRGTNEEMGQKMIAESGLDLYAYDDFEEAAAKVIELAKANN</sequence>
<dbReference type="Gene3D" id="3.40.50.261">
    <property type="entry name" value="Succinyl-CoA synthetase domains"/>
    <property type="match status" value="2"/>
</dbReference>
<dbReference type="FunFam" id="3.40.50.261:FF:000001">
    <property type="entry name" value="Succinate--CoA ligase [ADP-forming] subunit beta"/>
    <property type="match status" value="1"/>
</dbReference>
<dbReference type="InterPro" id="IPR005811">
    <property type="entry name" value="SUCC_ACL_C"/>
</dbReference>
<gene>
    <name evidence="3" type="ORF">EV356DRAFT_242953</name>
</gene>
<evidence type="ECO:0000259" key="2">
    <source>
        <dbReference type="SMART" id="SM00881"/>
    </source>
</evidence>
<name>A0A6A6H3Y7_VIRVR</name>
<dbReference type="Gene3D" id="3.40.50.720">
    <property type="entry name" value="NAD(P)-binding Rossmann-like Domain"/>
    <property type="match status" value="1"/>
</dbReference>
<dbReference type="PANTHER" id="PTHR11117">
    <property type="entry name" value="SUCCINYL-COA LIGASE SUBUNIT ALPHA"/>
    <property type="match status" value="1"/>
</dbReference>
<dbReference type="Pfam" id="PF02629">
    <property type="entry name" value="CoA_binding"/>
    <property type="match status" value="1"/>
</dbReference>
<dbReference type="InterPro" id="IPR036291">
    <property type="entry name" value="NAD(P)-bd_dom_sf"/>
</dbReference>
<accession>A0A6A6H3Y7</accession>
<dbReference type="AlphaFoldDB" id="A0A6A6H3Y7"/>
<dbReference type="GO" id="GO:0004775">
    <property type="term" value="F:succinate-CoA ligase (ADP-forming) activity"/>
    <property type="evidence" value="ECO:0007669"/>
    <property type="project" value="TreeGrafter"/>
</dbReference>
<dbReference type="Pfam" id="PF00549">
    <property type="entry name" value="Ligase_CoA"/>
    <property type="match status" value="2"/>
</dbReference>
<organism evidence="3 4">
    <name type="scientific">Viridothelium virens</name>
    <name type="common">Speckled blister lichen</name>
    <name type="synonym">Trypethelium virens</name>
    <dbReference type="NCBI Taxonomy" id="1048519"/>
    <lineage>
        <taxon>Eukaryota</taxon>
        <taxon>Fungi</taxon>
        <taxon>Dikarya</taxon>
        <taxon>Ascomycota</taxon>
        <taxon>Pezizomycotina</taxon>
        <taxon>Dothideomycetes</taxon>
        <taxon>Dothideomycetes incertae sedis</taxon>
        <taxon>Trypetheliales</taxon>
        <taxon>Trypetheliaceae</taxon>
        <taxon>Viridothelium</taxon>
    </lineage>
</organism>
<dbReference type="GO" id="GO:0006099">
    <property type="term" value="P:tricarboxylic acid cycle"/>
    <property type="evidence" value="ECO:0007669"/>
    <property type="project" value="TreeGrafter"/>
</dbReference>
<feature type="region of interest" description="Disordered" evidence="1">
    <location>
        <begin position="346"/>
        <end position="379"/>
    </location>
</feature>
<dbReference type="SMART" id="SM00881">
    <property type="entry name" value="CoA_binding"/>
    <property type="match status" value="1"/>
</dbReference>
<feature type="compositionally biased region" description="Polar residues" evidence="1">
    <location>
        <begin position="346"/>
        <end position="357"/>
    </location>
</feature>
<dbReference type="OrthoDB" id="1664372at2759"/>
<feature type="domain" description="CoA-binding" evidence="2">
    <location>
        <begin position="47"/>
        <end position="141"/>
    </location>
</feature>
<dbReference type="FunFam" id="3.40.50.261:FF:000017">
    <property type="entry name" value="Succinyl-CoA synthetase subunit alpha"/>
    <property type="match status" value="1"/>
</dbReference>